<proteinExistence type="predicted"/>
<keyword evidence="2" id="KW-1185">Reference proteome</keyword>
<name>A0A6M8GA60_9GAMM</name>
<sequence length="157" mass="17373">MHVGKAVFGLSPSAPKAAFIERLGPPTAELPLRQGRRGLLYGNSLLLAFEGERLREVRCWKLEQFTEDLFLGWLQQVEPKADMQGFVVDDRLRLGMPREQVSALLVGLEGDGDERSDVRIKNGQQLWLGYGPAPDYHLGDDPGQQVLVSISLGFAAD</sequence>
<accession>A0A6M8GA60</accession>
<evidence type="ECO:0000313" key="1">
    <source>
        <dbReference type="EMBL" id="QKE65705.1"/>
    </source>
</evidence>
<dbReference type="Proteomes" id="UP000501379">
    <property type="component" value="Chromosome"/>
</dbReference>
<dbReference type="EMBL" id="CP053697">
    <property type="protein sequence ID" value="QKE65705.1"/>
    <property type="molecule type" value="Genomic_DNA"/>
</dbReference>
<evidence type="ECO:0000313" key="2">
    <source>
        <dbReference type="Proteomes" id="UP000501379"/>
    </source>
</evidence>
<organism evidence="1 2">
    <name type="scientific">Aquipseudomonas campi</name>
    <dbReference type="NCBI Taxonomy" id="2731681"/>
    <lineage>
        <taxon>Bacteria</taxon>
        <taxon>Pseudomonadati</taxon>
        <taxon>Pseudomonadota</taxon>
        <taxon>Gammaproteobacteria</taxon>
        <taxon>Pseudomonadales</taxon>
        <taxon>Pseudomonadaceae</taxon>
        <taxon>Aquipseudomonas</taxon>
    </lineage>
</organism>
<protein>
    <submittedName>
        <fullName evidence="1">Uncharacterized protein</fullName>
    </submittedName>
</protein>
<gene>
    <name evidence="1" type="ORF">HNE05_09770</name>
</gene>
<reference evidence="1" key="1">
    <citation type="submission" date="2020-07" db="EMBL/GenBank/DDBJ databases">
        <title>Nitrate ammonifying Pseudomonas campi sp. nov. isolated from German agricultural grassland.</title>
        <authorList>
            <person name="Timsy T."/>
            <person name="Ulrich A."/>
            <person name="Spanner T."/>
            <person name="Foesel B."/>
            <person name="Kolb S."/>
            <person name="Horn M.A."/>
            <person name="Behrendt U."/>
        </authorList>
    </citation>
    <scope>NUCLEOTIDE SEQUENCE</scope>
    <source>
        <strain evidence="1">S1-A32-2</strain>
    </source>
</reference>
<dbReference type="KEGG" id="pcam:HNE05_09770"/>
<dbReference type="AlphaFoldDB" id="A0A6M8GA60"/>